<feature type="transmembrane region" description="Helical" evidence="9">
    <location>
        <begin position="373"/>
        <end position="391"/>
    </location>
</feature>
<feature type="transmembrane region" description="Helical" evidence="9">
    <location>
        <begin position="660"/>
        <end position="687"/>
    </location>
</feature>
<accession>S8AAY4</accession>
<evidence type="ECO:0000256" key="9">
    <source>
        <dbReference type="SAM" id="Phobius"/>
    </source>
</evidence>
<feature type="transmembrane region" description="Helical" evidence="9">
    <location>
        <begin position="168"/>
        <end position="189"/>
    </location>
</feature>
<dbReference type="EMBL" id="AQGS01000575">
    <property type="protein sequence ID" value="EPS38251.1"/>
    <property type="molecule type" value="Genomic_DNA"/>
</dbReference>
<dbReference type="GO" id="GO:0015099">
    <property type="term" value="F:nickel cation transmembrane transporter activity"/>
    <property type="evidence" value="ECO:0007669"/>
    <property type="project" value="InterPro"/>
</dbReference>
<dbReference type="AlphaFoldDB" id="S8AAY4"/>
<evidence type="ECO:0000313" key="10">
    <source>
        <dbReference type="EMBL" id="EPS38251.1"/>
    </source>
</evidence>
<evidence type="ECO:0000256" key="5">
    <source>
        <dbReference type="ARBA" id="ARBA00022692"/>
    </source>
</evidence>
<dbReference type="InterPro" id="IPR004299">
    <property type="entry name" value="MBOAT_fam"/>
</dbReference>
<dbReference type="GO" id="GO:0005886">
    <property type="term" value="C:plasma membrane"/>
    <property type="evidence" value="ECO:0007669"/>
    <property type="project" value="InterPro"/>
</dbReference>
<feature type="transmembrane region" description="Helical" evidence="9">
    <location>
        <begin position="88"/>
        <end position="108"/>
    </location>
</feature>
<feature type="transmembrane region" description="Helical" evidence="9">
    <location>
        <begin position="47"/>
        <end position="66"/>
    </location>
</feature>
<evidence type="ECO:0008006" key="12">
    <source>
        <dbReference type="Google" id="ProtNLM"/>
    </source>
</evidence>
<evidence type="ECO:0000256" key="3">
    <source>
        <dbReference type="ARBA" id="ARBA00022448"/>
    </source>
</evidence>
<dbReference type="InterPro" id="IPR011541">
    <property type="entry name" value="Ni/Co_transpt_high_affinity"/>
</dbReference>
<dbReference type="OrthoDB" id="10039049at2759"/>
<feature type="compositionally biased region" description="Basic and acidic residues" evidence="8">
    <location>
        <begin position="829"/>
        <end position="845"/>
    </location>
</feature>
<comment type="caution">
    <text evidence="10">The sequence shown here is derived from an EMBL/GenBank/DDBJ whole genome shotgun (WGS) entry which is preliminary data.</text>
</comment>
<feature type="transmembrane region" description="Helical" evidence="9">
    <location>
        <begin position="302"/>
        <end position="320"/>
    </location>
</feature>
<keyword evidence="4" id="KW-0533">Nickel</keyword>
<gene>
    <name evidence="10" type="ORF">H072_8010</name>
</gene>
<feature type="transmembrane region" description="Helical" evidence="9">
    <location>
        <begin position="397"/>
        <end position="417"/>
    </location>
</feature>
<feature type="transmembrane region" description="Helical" evidence="9">
    <location>
        <begin position="140"/>
        <end position="162"/>
    </location>
</feature>
<feature type="transmembrane region" description="Helical" evidence="9">
    <location>
        <begin position="549"/>
        <end position="577"/>
    </location>
</feature>
<feature type="transmembrane region" description="Helical" evidence="9">
    <location>
        <begin position="782"/>
        <end position="804"/>
    </location>
</feature>
<feature type="transmembrane region" description="Helical" evidence="9">
    <location>
        <begin position="693"/>
        <end position="722"/>
    </location>
</feature>
<dbReference type="Pfam" id="PF03824">
    <property type="entry name" value="NicO"/>
    <property type="match status" value="1"/>
</dbReference>
<proteinExistence type="inferred from homology"/>
<dbReference type="PANTHER" id="PTHR31611">
    <property type="entry name" value="HIGH-AFFINITY NICKEL TRANSPORT PROTEIN NIC1"/>
    <property type="match status" value="1"/>
</dbReference>
<feature type="transmembrane region" description="Helical" evidence="9">
    <location>
        <begin position="482"/>
        <end position="506"/>
    </location>
</feature>
<protein>
    <recommendedName>
        <fullName evidence="12">Diacylglycerol O-acyltransferase</fullName>
    </recommendedName>
</protein>
<evidence type="ECO:0000313" key="11">
    <source>
        <dbReference type="Proteomes" id="UP000015100"/>
    </source>
</evidence>
<feature type="transmembrane region" description="Helical" evidence="9">
    <location>
        <begin position="734"/>
        <end position="762"/>
    </location>
</feature>
<feature type="transmembrane region" description="Helical" evidence="9">
    <location>
        <begin position="429"/>
        <end position="452"/>
    </location>
</feature>
<comment type="subcellular location">
    <subcellularLocation>
        <location evidence="1">Endomembrane system</location>
        <topology evidence="1">Multi-pass membrane protein</topology>
    </subcellularLocation>
</comment>
<feature type="region of interest" description="Disordered" evidence="8">
    <location>
        <begin position="818"/>
        <end position="845"/>
    </location>
</feature>
<evidence type="ECO:0000256" key="7">
    <source>
        <dbReference type="ARBA" id="ARBA00023136"/>
    </source>
</evidence>
<evidence type="ECO:0000256" key="6">
    <source>
        <dbReference type="ARBA" id="ARBA00022989"/>
    </source>
</evidence>
<organism evidence="10 11">
    <name type="scientific">Dactylellina haptotyla (strain CBS 200.50)</name>
    <name type="common">Nematode-trapping fungus</name>
    <name type="synonym">Monacrosporium haptotylum</name>
    <dbReference type="NCBI Taxonomy" id="1284197"/>
    <lineage>
        <taxon>Eukaryota</taxon>
        <taxon>Fungi</taxon>
        <taxon>Dikarya</taxon>
        <taxon>Ascomycota</taxon>
        <taxon>Pezizomycotina</taxon>
        <taxon>Orbiliomycetes</taxon>
        <taxon>Orbiliales</taxon>
        <taxon>Orbiliaceae</taxon>
        <taxon>Dactylellina</taxon>
    </lineage>
</organism>
<feature type="transmembrane region" description="Helical" evidence="9">
    <location>
        <begin position="597"/>
        <end position="618"/>
    </location>
</feature>
<reference evidence="10 11" key="1">
    <citation type="journal article" date="2013" name="PLoS Genet.">
        <title>Genomic mechanisms accounting for the adaptation to parasitism in nematode-trapping fungi.</title>
        <authorList>
            <person name="Meerupati T."/>
            <person name="Andersson K.M."/>
            <person name="Friman E."/>
            <person name="Kumar D."/>
            <person name="Tunlid A."/>
            <person name="Ahren D."/>
        </authorList>
    </citation>
    <scope>NUCLEOTIDE SEQUENCE [LARGE SCALE GENOMIC DNA]</scope>
    <source>
        <strain evidence="10 11">CBS 200.50</strain>
    </source>
</reference>
<feature type="transmembrane region" description="Helical" evidence="9">
    <location>
        <begin position="248"/>
        <end position="266"/>
    </location>
</feature>
<name>S8AAY4_DACHA</name>
<reference evidence="11" key="2">
    <citation type="submission" date="2013-04" db="EMBL/GenBank/DDBJ databases">
        <title>Genomic mechanisms accounting for the adaptation to parasitism in nematode-trapping fungi.</title>
        <authorList>
            <person name="Ahren D.G."/>
        </authorList>
    </citation>
    <scope>NUCLEOTIDE SEQUENCE [LARGE SCALE GENOMIC DNA]</scope>
    <source>
        <strain evidence="11">CBS 200.50</strain>
    </source>
</reference>
<keyword evidence="5 9" id="KW-0812">Transmembrane</keyword>
<dbReference type="GO" id="GO:0012505">
    <property type="term" value="C:endomembrane system"/>
    <property type="evidence" value="ECO:0007669"/>
    <property type="project" value="UniProtKB-SubCell"/>
</dbReference>
<keyword evidence="3" id="KW-0813">Transport</keyword>
<dbReference type="Proteomes" id="UP000015100">
    <property type="component" value="Unassembled WGS sequence"/>
</dbReference>
<dbReference type="STRING" id="1284197.S8AAY4"/>
<keyword evidence="11" id="KW-1185">Reference proteome</keyword>
<dbReference type="HOGENOM" id="CLU_328183_0_0_1"/>
<sequence length="876" mass="96983">MEESKDAPPPLPTKNSILPKYKHTLAIHSKARPSCLSHDRQTTPSFIGFRNLMVLVLIAGNLRLVMENFMKYGVLIGFSAGSFRPGDVRLGLLCYLMIPCHLLVAYLIELTAASQARGAQAMQKKTDDTKPVKLRVRWKLIAFAHALNATLCLSVTSTAVYWNIDHPLIGTLCELHAVIVWLKLLSYAFTNRDLRDSYLENHPAPEIYAACPYPENITLGNLTYFWWAPTLVYQPVYPRSGSFRMGFFLKRFGEVIGLSVAIWFLTQQYAVPTLKNSIIAMDKISPVHILERLMKLSTVSTVIWLCGFFAVFQSGLNALAEVMRFGDREFYSDWWNSASLGGYWRTWNRPVYQFMKRHIYAPLRARGWRHGPASVMVFLFSAVLHEMLVALPTKTIIGVAFAGMMCQLPLIAITLPLEKMRDPSASTVGNAIFWTSFCLVGQPFAALCYFFAYSLRNQDVAKARIAAAHASTPYLRKFPSPALGIIALLILINCLVWIGIGITLHFEPSLTGTAILSYTLGLRHALDADHICAIDLMTRRLLAAGQKPVTIGTFFSLGHSTIVIVTSIAVAATATAISNDFDRYSRVGGIIGTSVSAGFLIILALMNIYILVTLFLQLRRIQRAGPGRQGENEVFRIQGGGILFPLFKKMFKLIDRPWKMYPLGVLFGLGFDTSSEIALLGIASIQAAKGTPIWIILIFPILFTAGMCLIDTIDGALMLVAYTSTAMAHDNVAVLYYSIVLSVVTCIVAVVIGTLQVLNLILNVAEPTGRFWDGVERVGERYDIVGGCIVAAFAVVGGLSLVFYKPWRKEFEKKREMYSGGGDCSTVEGETRTGDEEEGGKPRLDSKDLKFADVVPVDSKRDNEDIEPIIATSSRV</sequence>
<evidence type="ECO:0000256" key="8">
    <source>
        <dbReference type="SAM" id="MobiDB-lite"/>
    </source>
</evidence>
<dbReference type="PANTHER" id="PTHR31611:SF0">
    <property type="entry name" value="HIGH-AFFINITY NICKEL TRANSPORT PROTEIN NIC1"/>
    <property type="match status" value="1"/>
</dbReference>
<keyword evidence="6 9" id="KW-1133">Transmembrane helix</keyword>
<evidence type="ECO:0000256" key="2">
    <source>
        <dbReference type="ARBA" id="ARBA00010892"/>
    </source>
</evidence>
<dbReference type="eggNOG" id="KOG0380">
    <property type="taxonomic scope" value="Eukaryota"/>
</dbReference>
<dbReference type="InterPro" id="IPR004688">
    <property type="entry name" value="Ni/Co_transpt"/>
</dbReference>
<dbReference type="Pfam" id="PF03062">
    <property type="entry name" value="MBOAT"/>
    <property type="match status" value="1"/>
</dbReference>
<comment type="similarity">
    <text evidence="2">Belongs to the NiCoT transporter (TC 2.A.52) family.</text>
</comment>
<keyword evidence="7 9" id="KW-0472">Membrane</keyword>
<evidence type="ECO:0000256" key="1">
    <source>
        <dbReference type="ARBA" id="ARBA00004127"/>
    </source>
</evidence>
<evidence type="ECO:0000256" key="4">
    <source>
        <dbReference type="ARBA" id="ARBA00022596"/>
    </source>
</evidence>